<dbReference type="EMBL" id="LQWZ01000001">
    <property type="protein sequence ID" value="OAH59542.1"/>
    <property type="molecule type" value="Genomic_DNA"/>
</dbReference>
<dbReference type="RefSeq" id="WP_018392099.1">
    <property type="nucleotide sequence ID" value="NZ_JBCNAN010000003.1"/>
</dbReference>
<evidence type="ECO:0000313" key="4">
    <source>
        <dbReference type="Proteomes" id="UP000077271"/>
    </source>
</evidence>
<dbReference type="AlphaFoldDB" id="A0A177L6K4"/>
<organism evidence="2 3">
    <name type="scientific">Domibacillus aminovorans</name>
    <dbReference type="NCBI Taxonomy" id="29332"/>
    <lineage>
        <taxon>Bacteria</taxon>
        <taxon>Bacillati</taxon>
        <taxon>Bacillota</taxon>
        <taxon>Bacilli</taxon>
        <taxon>Bacillales</taxon>
        <taxon>Bacillaceae</taxon>
        <taxon>Domibacillus</taxon>
    </lineage>
</organism>
<evidence type="ECO:0000313" key="3">
    <source>
        <dbReference type="Proteomes" id="UP000076935"/>
    </source>
</evidence>
<dbReference type="STRING" id="29332.AWH48_00075"/>
<evidence type="ECO:0000313" key="1">
    <source>
        <dbReference type="EMBL" id="OAH59542.1"/>
    </source>
</evidence>
<comment type="caution">
    <text evidence="2">The sequence shown here is derived from an EMBL/GenBank/DDBJ whole genome shotgun (WGS) entry which is preliminary data.</text>
</comment>
<name>A0A177L6K4_9BACI</name>
<evidence type="ECO:0000313" key="2">
    <source>
        <dbReference type="EMBL" id="OAH61358.1"/>
    </source>
</evidence>
<proteinExistence type="predicted"/>
<gene>
    <name evidence="1" type="ORF">AWH48_00075</name>
    <name evidence="2" type="ORF">AWH49_13200</name>
</gene>
<dbReference type="Proteomes" id="UP000076935">
    <property type="component" value="Unassembled WGS sequence"/>
</dbReference>
<dbReference type="Proteomes" id="UP000077271">
    <property type="component" value="Unassembled WGS sequence"/>
</dbReference>
<evidence type="ECO:0008006" key="5">
    <source>
        <dbReference type="Google" id="ProtNLM"/>
    </source>
</evidence>
<keyword evidence="3" id="KW-1185">Reference proteome</keyword>
<protein>
    <recommendedName>
        <fullName evidence="5">DNA-binding protein</fullName>
    </recommendedName>
</protein>
<sequence>MDLFIGVGLAIAGYFICDGLRNYQNPTEKSFFDYFKKNDQRELLAESSVHHFLGITKEEARVLIQEHPDIPHVKLNGQVYFSKTKLREWIKE</sequence>
<accession>A0A177L6K4</accession>
<dbReference type="OrthoDB" id="2361226at2"/>
<reference evidence="3 4" key="1">
    <citation type="submission" date="2016-01" db="EMBL/GenBank/DDBJ databases">
        <title>Investigation of taxonomic status of Bacillus aminovorans.</title>
        <authorList>
            <person name="Verma A."/>
            <person name="Pal Y."/>
            <person name="Krishnamurthi S."/>
        </authorList>
    </citation>
    <scope>NUCLEOTIDE SEQUENCE [LARGE SCALE GENOMIC DNA]</scope>
    <source>
        <strain evidence="2 3">DSM 1314</strain>
        <strain evidence="1 4">DSM 4337</strain>
    </source>
</reference>
<dbReference type="EMBL" id="LQWY01000021">
    <property type="protein sequence ID" value="OAH61358.1"/>
    <property type="molecule type" value="Genomic_DNA"/>
</dbReference>